<feature type="active site" description="5-glutamyl coenzyme A thioester intermediate" evidence="4">
    <location>
        <position position="322"/>
    </location>
</feature>
<gene>
    <name evidence="5" type="ORF">SAMN04488502_101299</name>
</gene>
<dbReference type="AlphaFoldDB" id="A0A1G9LBJ2"/>
<proteinExistence type="inferred from homology"/>
<evidence type="ECO:0000256" key="2">
    <source>
        <dbReference type="ARBA" id="ARBA00022679"/>
    </source>
</evidence>
<keyword evidence="6" id="KW-1185">Reference proteome</keyword>
<keyword evidence="2 3" id="KW-0808">Transferase</keyword>
<dbReference type="RefSeq" id="WP_092067578.1">
    <property type="nucleotide sequence ID" value="NZ_FNHB01000001.1"/>
</dbReference>
<dbReference type="EMBL" id="FNHB01000001">
    <property type="protein sequence ID" value="SDL59359.1"/>
    <property type="molecule type" value="Genomic_DNA"/>
</dbReference>
<dbReference type="PIRSF" id="PIRSF000858">
    <property type="entry name" value="SCOT-t"/>
    <property type="match status" value="1"/>
</dbReference>
<dbReference type="PANTHER" id="PTHR43293">
    <property type="entry name" value="ACETATE COA-TRANSFERASE YDIF"/>
    <property type="match status" value="1"/>
</dbReference>
<dbReference type="InterPro" id="IPR014388">
    <property type="entry name" value="3-oxoacid_CoA-transferase"/>
</dbReference>
<dbReference type="OrthoDB" id="9805230at2"/>
<dbReference type="InterPro" id="IPR037171">
    <property type="entry name" value="NagB/RpiA_transferase-like"/>
</dbReference>
<dbReference type="Proteomes" id="UP000214880">
    <property type="component" value="Unassembled WGS sequence"/>
</dbReference>
<dbReference type="GO" id="GO:0046952">
    <property type="term" value="P:ketone body catabolic process"/>
    <property type="evidence" value="ECO:0007669"/>
    <property type="project" value="InterPro"/>
</dbReference>
<sequence length="520" mass="56249">MVQVITAAEAAALIRSNATIAMSGFVGCANPEALSTAMEERFVNEGLPRDLTLVFCAGQGDGKDCGTNHFAHENMVKRVIGGHWNMAPRLSKLAMEEKIEAYNLPQGTLTHLFRNIAGKKPGVITKVGLHTFVDPRVEGGKLNKKTAEDVVEVIQLGGEEWLWYKPFAVDVALIRGTFADERGNISIDREAVSLEILSMAQAAKSSGGIVIAQVESMVKFGSINPKNVKVPGISVDYVVITEQNKHMQTFAEQYNPSYSGEVNLSLNTRKAMPLDARKVIARRAAMELIPKAKVNLGIGIPEGVAMVACEEGVGDSMTLTVEAGPIGGIPSGGLSFGASCNPEAIIDQPYQFDFYDGGALDLAYLGLAETDQQGNINVSKFKGRVAGCGGFINISQNAKKVVFCGTFTARGLEVEVGNGQLKINKEGANKKFLKEVEQITFSGRYAQETGQAVVYVTERAVFRLTEEGMVLTEIAPGIDLQHDILQLMDFKPLIAEDIKVMDDRIFREEKICLAELIGVK</sequence>
<evidence type="ECO:0000256" key="1">
    <source>
        <dbReference type="ARBA" id="ARBA00007154"/>
    </source>
</evidence>
<dbReference type="GO" id="GO:0008410">
    <property type="term" value="F:CoA-transferase activity"/>
    <property type="evidence" value="ECO:0007669"/>
    <property type="project" value="InterPro"/>
</dbReference>
<dbReference type="SUPFAM" id="SSF100950">
    <property type="entry name" value="NagB/RpiA/CoA transferase-like"/>
    <property type="match status" value="2"/>
</dbReference>
<reference evidence="5 6" key="1">
    <citation type="submission" date="2016-10" db="EMBL/GenBank/DDBJ databases">
        <authorList>
            <person name="de Groot N.N."/>
        </authorList>
    </citation>
    <scope>NUCLEOTIDE SEQUENCE [LARGE SCALE GENOMIC DNA]</scope>
    <source>
        <strain evidence="5 6">DSM 1736</strain>
    </source>
</reference>
<dbReference type="Pfam" id="PF01144">
    <property type="entry name" value="CoA_trans"/>
    <property type="match status" value="1"/>
</dbReference>
<dbReference type="InterPro" id="IPR004165">
    <property type="entry name" value="CoA_trans_fam_I"/>
</dbReference>
<dbReference type="PANTHER" id="PTHR43293:SF1">
    <property type="entry name" value="ACETATE COA-TRANSFERASE YDIF"/>
    <property type="match status" value="1"/>
</dbReference>
<evidence type="ECO:0000313" key="6">
    <source>
        <dbReference type="Proteomes" id="UP000214880"/>
    </source>
</evidence>
<evidence type="ECO:0000256" key="4">
    <source>
        <dbReference type="PIRSR" id="PIRSR000858-1"/>
    </source>
</evidence>
<dbReference type="SMART" id="SM00882">
    <property type="entry name" value="CoA_trans"/>
    <property type="match status" value="2"/>
</dbReference>
<name>A0A1G9LBJ2_9FIRM</name>
<dbReference type="STRING" id="146817.SAMN04488502_101299"/>
<comment type="similarity">
    <text evidence="1 3">Belongs to the 3-oxoacid CoA-transferase family.</text>
</comment>
<evidence type="ECO:0000256" key="3">
    <source>
        <dbReference type="PIRNR" id="PIRNR000858"/>
    </source>
</evidence>
<protein>
    <submittedName>
        <fullName evidence="5">Propionate CoA-transferase</fullName>
    </submittedName>
</protein>
<organism evidence="5 6">
    <name type="scientific">Dendrosporobacter quercicolus</name>
    <dbReference type="NCBI Taxonomy" id="146817"/>
    <lineage>
        <taxon>Bacteria</taxon>
        <taxon>Bacillati</taxon>
        <taxon>Bacillota</taxon>
        <taxon>Negativicutes</taxon>
        <taxon>Selenomonadales</taxon>
        <taxon>Sporomusaceae</taxon>
        <taxon>Dendrosporobacter</taxon>
    </lineage>
</organism>
<evidence type="ECO:0000313" key="5">
    <source>
        <dbReference type="EMBL" id="SDL59359.1"/>
    </source>
</evidence>
<dbReference type="Gene3D" id="3.40.1080.10">
    <property type="entry name" value="Glutaconate Coenzyme A-transferase"/>
    <property type="match status" value="2"/>
</dbReference>
<accession>A0A1G9LBJ2</accession>